<protein>
    <submittedName>
        <fullName evidence="4">Calmodulin</fullName>
    </submittedName>
</protein>
<dbReference type="AlphaFoldDB" id="A0A1I3W3U3"/>
<reference evidence="5" key="1">
    <citation type="submission" date="2016-10" db="EMBL/GenBank/DDBJ databases">
        <authorList>
            <person name="Varghese N."/>
            <person name="Submissions S."/>
        </authorList>
    </citation>
    <scope>NUCLEOTIDE SEQUENCE [LARGE SCALE GENOMIC DNA]</scope>
    <source>
        <strain evidence="5">CGMCC 4.2126</strain>
    </source>
</reference>
<evidence type="ECO:0000256" key="1">
    <source>
        <dbReference type="ARBA" id="ARBA00022723"/>
    </source>
</evidence>
<dbReference type="PROSITE" id="PS00018">
    <property type="entry name" value="EF_HAND_1"/>
    <property type="match status" value="2"/>
</dbReference>
<dbReference type="InterPro" id="IPR002048">
    <property type="entry name" value="EF_hand_dom"/>
</dbReference>
<keyword evidence="2" id="KW-0677">Repeat</keyword>
<evidence type="ECO:0000313" key="4">
    <source>
        <dbReference type="EMBL" id="SFK01327.1"/>
    </source>
</evidence>
<evidence type="ECO:0000256" key="2">
    <source>
        <dbReference type="ARBA" id="ARBA00022737"/>
    </source>
</evidence>
<dbReference type="SUPFAM" id="SSF47473">
    <property type="entry name" value="EF-hand"/>
    <property type="match status" value="1"/>
</dbReference>
<dbReference type="InterPro" id="IPR011992">
    <property type="entry name" value="EF-hand-dom_pair"/>
</dbReference>
<dbReference type="EMBL" id="FOQY01000015">
    <property type="protein sequence ID" value="SFK01327.1"/>
    <property type="molecule type" value="Genomic_DNA"/>
</dbReference>
<dbReference type="Gene3D" id="1.10.238.10">
    <property type="entry name" value="EF-hand"/>
    <property type="match status" value="1"/>
</dbReference>
<evidence type="ECO:0000313" key="5">
    <source>
        <dbReference type="Proteomes" id="UP000199111"/>
    </source>
</evidence>
<dbReference type="GeneID" id="96300230"/>
<accession>A0A1I3W3U3</accession>
<dbReference type="PANTHER" id="PTHR10891">
    <property type="entry name" value="EF-HAND CALCIUM-BINDING DOMAIN CONTAINING PROTEIN"/>
    <property type="match status" value="1"/>
</dbReference>
<organism evidence="4 5">
    <name type="scientific">Streptosporangium canum</name>
    <dbReference type="NCBI Taxonomy" id="324952"/>
    <lineage>
        <taxon>Bacteria</taxon>
        <taxon>Bacillati</taxon>
        <taxon>Actinomycetota</taxon>
        <taxon>Actinomycetes</taxon>
        <taxon>Streptosporangiales</taxon>
        <taxon>Streptosporangiaceae</taxon>
        <taxon>Streptosporangium</taxon>
    </lineage>
</organism>
<dbReference type="Proteomes" id="UP000199111">
    <property type="component" value="Unassembled WGS sequence"/>
</dbReference>
<name>A0A1I3W3U3_9ACTN</name>
<keyword evidence="1" id="KW-0479">Metal-binding</keyword>
<feature type="domain" description="EF-hand" evidence="3">
    <location>
        <begin position="1"/>
        <end position="35"/>
    </location>
</feature>
<dbReference type="RefSeq" id="WP_031168267.1">
    <property type="nucleotide sequence ID" value="NZ_FOQY01000015.1"/>
</dbReference>
<dbReference type="InterPro" id="IPR018247">
    <property type="entry name" value="EF_Hand_1_Ca_BS"/>
</dbReference>
<dbReference type="FunFam" id="1.10.238.10:FF:000003">
    <property type="entry name" value="Calmodulin A"/>
    <property type="match status" value="1"/>
</dbReference>
<dbReference type="CDD" id="cd00051">
    <property type="entry name" value="EFh"/>
    <property type="match status" value="1"/>
</dbReference>
<proteinExistence type="predicted"/>
<feature type="domain" description="EF-hand" evidence="3">
    <location>
        <begin position="36"/>
        <end position="66"/>
    </location>
</feature>
<dbReference type="SMART" id="SM00054">
    <property type="entry name" value="EFh"/>
    <property type="match status" value="2"/>
</dbReference>
<dbReference type="InterPro" id="IPR039647">
    <property type="entry name" value="EF_hand_pair_protein_CML-like"/>
</dbReference>
<keyword evidence="5" id="KW-1185">Reference proteome</keyword>
<gene>
    <name evidence="4" type="ORF">SAMN05216275_115131</name>
</gene>
<dbReference type="Pfam" id="PF13499">
    <property type="entry name" value="EF-hand_7"/>
    <property type="match status" value="1"/>
</dbReference>
<sequence length="66" mass="7049">MADDYATTFKIIDVDGDGLISATEMTRLMEVLGQPITPEAAEAAIARIDLDGDGLISLEEFGGYLK</sequence>
<dbReference type="PROSITE" id="PS50222">
    <property type="entry name" value="EF_HAND_2"/>
    <property type="match status" value="2"/>
</dbReference>
<evidence type="ECO:0000259" key="3">
    <source>
        <dbReference type="PROSITE" id="PS50222"/>
    </source>
</evidence>
<dbReference type="GO" id="GO:0005509">
    <property type="term" value="F:calcium ion binding"/>
    <property type="evidence" value="ECO:0007669"/>
    <property type="project" value="InterPro"/>
</dbReference>